<keyword evidence="3" id="KW-0554">One-carbon metabolism</keyword>
<dbReference type="SUPFAM" id="SSF51735">
    <property type="entry name" value="NAD(P)-binding Rossmann-fold domains"/>
    <property type="match status" value="1"/>
</dbReference>
<evidence type="ECO:0000256" key="3">
    <source>
        <dbReference type="ARBA" id="ARBA00022563"/>
    </source>
</evidence>
<dbReference type="EC" id="3.3.1.1" evidence="7"/>
<keyword evidence="7" id="KW-0378">Hydrolase</keyword>
<comment type="similarity">
    <text evidence="2">Belongs to the adenosylhomocysteinase family.</text>
</comment>
<dbReference type="Gene3D" id="3.40.50.720">
    <property type="entry name" value="NAD(P)-binding Rossmann-like Domain"/>
    <property type="match status" value="1"/>
</dbReference>
<dbReference type="Proteomes" id="UP000054926">
    <property type="component" value="Unassembled WGS sequence"/>
</dbReference>
<proteinExistence type="inferred from homology"/>
<keyword evidence="4" id="KW-0520">NAD</keyword>
<dbReference type="SMART" id="SM00997">
    <property type="entry name" value="AdoHcyase_NAD"/>
    <property type="match status" value="1"/>
</dbReference>
<dbReference type="Pfam" id="PF00670">
    <property type="entry name" value="AdoHcyase_NAD"/>
    <property type="match status" value="1"/>
</dbReference>
<dbReference type="AlphaFoldDB" id="A0A0W0ZFN1"/>
<keyword evidence="8" id="KW-1185">Reference proteome</keyword>
<feature type="region of interest" description="Disordered" evidence="5">
    <location>
        <begin position="469"/>
        <end position="522"/>
    </location>
</feature>
<evidence type="ECO:0000256" key="5">
    <source>
        <dbReference type="SAM" id="MobiDB-lite"/>
    </source>
</evidence>
<protein>
    <submittedName>
        <fullName evidence="7">Adenosylhomocysteinase</fullName>
        <ecNumber evidence="7">3.3.1.1</ecNumber>
    </submittedName>
</protein>
<comment type="cofactor">
    <cofactor evidence="1">
        <name>NAD(+)</name>
        <dbReference type="ChEBI" id="CHEBI:57540"/>
    </cofactor>
</comment>
<feature type="compositionally biased region" description="Basic and acidic residues" evidence="5">
    <location>
        <begin position="1"/>
        <end position="24"/>
    </location>
</feature>
<gene>
    <name evidence="7" type="primary">sahH_2</name>
    <name evidence="7" type="ORF">Lste_1007</name>
</gene>
<reference evidence="7 8" key="1">
    <citation type="submission" date="2015-11" db="EMBL/GenBank/DDBJ databases">
        <title>Genomic analysis of 38 Legionella species identifies large and diverse effector repertoires.</title>
        <authorList>
            <person name="Burstein D."/>
            <person name="Amaro F."/>
            <person name="Zusman T."/>
            <person name="Lifshitz Z."/>
            <person name="Cohen O."/>
            <person name="Gilbert J.A."/>
            <person name="Pupko T."/>
            <person name="Shuman H.A."/>
            <person name="Segal G."/>
        </authorList>
    </citation>
    <scope>NUCLEOTIDE SEQUENCE [LARGE SCALE GENOMIC DNA]</scope>
    <source>
        <strain evidence="7 8">IMVS3376</strain>
    </source>
</reference>
<evidence type="ECO:0000256" key="1">
    <source>
        <dbReference type="ARBA" id="ARBA00001911"/>
    </source>
</evidence>
<evidence type="ECO:0000313" key="8">
    <source>
        <dbReference type="Proteomes" id="UP000054926"/>
    </source>
</evidence>
<dbReference type="GO" id="GO:0004013">
    <property type="term" value="F:adenosylhomocysteinase activity"/>
    <property type="evidence" value="ECO:0007669"/>
    <property type="project" value="TreeGrafter"/>
</dbReference>
<feature type="compositionally biased region" description="Basic and acidic residues" evidence="5">
    <location>
        <begin position="504"/>
        <end position="516"/>
    </location>
</feature>
<feature type="domain" description="S-adenosyl-L-homocysteine hydrolase NAD binding" evidence="6">
    <location>
        <begin position="233"/>
        <end position="409"/>
    </location>
</feature>
<name>A0A0W0ZFN1_9GAMM</name>
<evidence type="ECO:0000256" key="4">
    <source>
        <dbReference type="ARBA" id="ARBA00023027"/>
    </source>
</evidence>
<feature type="region of interest" description="Disordered" evidence="5">
    <location>
        <begin position="1"/>
        <end position="39"/>
    </location>
</feature>
<accession>A0A0W0ZFN1</accession>
<evidence type="ECO:0000313" key="7">
    <source>
        <dbReference type="EMBL" id="KTD67849.1"/>
    </source>
</evidence>
<dbReference type="OrthoDB" id="5852672at2"/>
<dbReference type="PATRIC" id="fig|947033.5.peg.1076"/>
<comment type="caution">
    <text evidence="7">The sequence shown here is derived from an EMBL/GenBank/DDBJ whole genome shotgun (WGS) entry which is preliminary data.</text>
</comment>
<dbReference type="GO" id="GO:0005829">
    <property type="term" value="C:cytosol"/>
    <property type="evidence" value="ECO:0007669"/>
    <property type="project" value="TreeGrafter"/>
</dbReference>
<dbReference type="GO" id="GO:0006730">
    <property type="term" value="P:one-carbon metabolic process"/>
    <property type="evidence" value="ECO:0007669"/>
    <property type="project" value="UniProtKB-KW"/>
</dbReference>
<dbReference type="InterPro" id="IPR015878">
    <property type="entry name" value="Ado_hCys_hydrolase_NAD-bd"/>
</dbReference>
<dbReference type="GO" id="GO:0033353">
    <property type="term" value="P:S-adenosylmethionine cycle"/>
    <property type="evidence" value="ECO:0007669"/>
    <property type="project" value="TreeGrafter"/>
</dbReference>
<dbReference type="InterPro" id="IPR042172">
    <property type="entry name" value="Adenosylhomocyst_ase-like_sf"/>
</dbReference>
<evidence type="ECO:0000256" key="2">
    <source>
        <dbReference type="ARBA" id="ARBA00007122"/>
    </source>
</evidence>
<dbReference type="PANTHER" id="PTHR23420">
    <property type="entry name" value="ADENOSYLHOMOCYSTEINASE"/>
    <property type="match status" value="1"/>
</dbReference>
<dbReference type="InterPro" id="IPR000043">
    <property type="entry name" value="Adenosylhomocysteinase-like"/>
</dbReference>
<feature type="compositionally biased region" description="Polar residues" evidence="5">
    <location>
        <begin position="28"/>
        <end position="39"/>
    </location>
</feature>
<evidence type="ECO:0000259" key="6">
    <source>
        <dbReference type="SMART" id="SM00997"/>
    </source>
</evidence>
<sequence>MLSKQPQDKQAKETPVQPKDKQVKEIPVQTSPQASVETSVQAQDEHIRSWSEIDVKASKYYDKIIALCKKNLKVDENVTFLVVDHCLQTFETHVDSVAKLGKIAGVILKSSTHVKEAEEFATKHCKILDVTKEALKDPQVAIDLVLQNTKPGEKLVIMDHGGYFSYALKGMMQHSEVSKRLIGIAEVTENGHYKLNKALKETPVPNLSVARSNIKELEDAQTGVAICDASNTILYGVHSALNSLQHACVIGYGKIGRSIANSCRKRGIPDVTVIEIDPLRAQMAMIDGHEVVMGNDETAKALALQKAQILFSATGSKVLSSKDIANLRKIDRTSENDTNPVLFIASCTSPDDEFSDDFFSELAAQSTNKQSDRAKSEEQLHLSPYKLFDGRTIYVLNEGKSVNFAIGGTPGFEICQVWASVLYTAAKLAAQDVKPSNTVQELSREEESSIGAVTQEVFFGKKCCEKAPKQKETEKPSAKPKLHRSHSFSEISVAHTGMWAPPKQKPESRDHDDLKQQHGKVK</sequence>
<dbReference type="Gene3D" id="3.40.50.1480">
    <property type="entry name" value="Adenosylhomocysteinase-like"/>
    <property type="match status" value="1"/>
</dbReference>
<dbReference type="InterPro" id="IPR036291">
    <property type="entry name" value="NAD(P)-bd_dom_sf"/>
</dbReference>
<dbReference type="PANTHER" id="PTHR23420:SF0">
    <property type="entry name" value="ADENOSYLHOMOCYSTEINASE"/>
    <property type="match status" value="1"/>
</dbReference>
<organism evidence="7 8">
    <name type="scientific">Legionella steelei</name>
    <dbReference type="NCBI Taxonomy" id="947033"/>
    <lineage>
        <taxon>Bacteria</taxon>
        <taxon>Pseudomonadati</taxon>
        <taxon>Pseudomonadota</taxon>
        <taxon>Gammaproteobacteria</taxon>
        <taxon>Legionellales</taxon>
        <taxon>Legionellaceae</taxon>
        <taxon>Legionella</taxon>
    </lineage>
</organism>
<dbReference type="EMBL" id="LNYY01000019">
    <property type="protein sequence ID" value="KTD67849.1"/>
    <property type="molecule type" value="Genomic_DNA"/>
</dbReference>
<dbReference type="RefSeq" id="WP_058509991.1">
    <property type="nucleotide sequence ID" value="NZ_LNYY01000019.1"/>
</dbReference>
<dbReference type="STRING" id="947033.Lste_1007"/>